<evidence type="ECO:0000256" key="11">
    <source>
        <dbReference type="SAM" id="MobiDB-lite"/>
    </source>
</evidence>
<evidence type="ECO:0000313" key="13">
    <source>
        <dbReference type="EMBL" id="MDV2621433.1"/>
    </source>
</evidence>
<dbReference type="NCBIfam" id="NF003810">
    <property type="entry name" value="PRK05399.1"/>
    <property type="match status" value="1"/>
</dbReference>
<dbReference type="Gene3D" id="3.40.50.300">
    <property type="entry name" value="P-loop containing nucleotide triphosphate hydrolases"/>
    <property type="match status" value="1"/>
</dbReference>
<dbReference type="PROSITE" id="PS00486">
    <property type="entry name" value="DNA_MISMATCH_REPAIR_2"/>
    <property type="match status" value="1"/>
</dbReference>
<dbReference type="FunFam" id="3.40.50.300:FF:000896">
    <property type="entry name" value="DNA mismatch repair protein MutS"/>
    <property type="match status" value="1"/>
</dbReference>
<dbReference type="GO" id="GO:0005524">
    <property type="term" value="F:ATP binding"/>
    <property type="evidence" value="ECO:0007669"/>
    <property type="project" value="UniProtKB-UniRule"/>
</dbReference>
<dbReference type="Pfam" id="PF05188">
    <property type="entry name" value="MutS_II"/>
    <property type="match status" value="1"/>
</dbReference>
<comment type="caution">
    <text evidence="13">The sequence shown here is derived from an EMBL/GenBank/DDBJ whole genome shotgun (WGS) entry which is preliminary data.</text>
</comment>
<reference evidence="13" key="1">
    <citation type="journal article" date="2023" name="PeerJ">
        <title>Selection and evaluation of lactic acid bacteria from chicken feces in Thailand as potential probiotics.</title>
        <authorList>
            <person name="Khurajog B."/>
            <person name="Disastra Y."/>
            <person name="Lawwyne L.D."/>
            <person name="Sirichokchatchawan W."/>
            <person name="Niyomtham W."/>
            <person name="Yindee J."/>
            <person name="Hampson D.J."/>
            <person name="Prapasarakul N."/>
        </authorList>
    </citation>
    <scope>NUCLEOTIDE SEQUENCE</scope>
    <source>
        <strain evidence="13">BF9</strain>
    </source>
</reference>
<gene>
    <name evidence="8 13" type="primary">mutS</name>
    <name evidence="13" type="ORF">R0G89_06755</name>
</gene>
<evidence type="ECO:0000256" key="1">
    <source>
        <dbReference type="ARBA" id="ARBA00006271"/>
    </source>
</evidence>
<dbReference type="InterPro" id="IPR007861">
    <property type="entry name" value="DNA_mismatch_repair_MutS_clamp"/>
</dbReference>
<dbReference type="GO" id="GO:0003684">
    <property type="term" value="F:damaged DNA binding"/>
    <property type="evidence" value="ECO:0007669"/>
    <property type="project" value="UniProtKB-UniRule"/>
</dbReference>
<dbReference type="GO" id="GO:0030983">
    <property type="term" value="F:mismatched DNA binding"/>
    <property type="evidence" value="ECO:0007669"/>
    <property type="project" value="InterPro"/>
</dbReference>
<feature type="region of interest" description="Disordered" evidence="11">
    <location>
        <begin position="802"/>
        <end position="840"/>
    </location>
</feature>
<dbReference type="HAMAP" id="MF_00096">
    <property type="entry name" value="MutS"/>
    <property type="match status" value="1"/>
</dbReference>
<comment type="function">
    <text evidence="8">This protein is involved in the repair of mismatches in DNA. It is possible that it carries out the mismatch recognition step. This protein has a weak ATPase activity.</text>
</comment>
<dbReference type="CDD" id="cd03284">
    <property type="entry name" value="ABC_MutS1"/>
    <property type="match status" value="1"/>
</dbReference>
<dbReference type="SUPFAM" id="SSF55271">
    <property type="entry name" value="DNA repair protein MutS, domain I"/>
    <property type="match status" value="1"/>
</dbReference>
<protein>
    <recommendedName>
        <fullName evidence="2 8">DNA mismatch repair protein MutS</fullName>
    </recommendedName>
</protein>
<keyword evidence="10" id="KW-0175">Coiled coil</keyword>
<dbReference type="SMART" id="SM00534">
    <property type="entry name" value="MUTSac"/>
    <property type="match status" value="1"/>
</dbReference>
<evidence type="ECO:0000256" key="4">
    <source>
        <dbReference type="ARBA" id="ARBA00022763"/>
    </source>
</evidence>
<evidence type="ECO:0000256" key="2">
    <source>
        <dbReference type="ARBA" id="ARBA00021982"/>
    </source>
</evidence>
<evidence type="ECO:0000256" key="3">
    <source>
        <dbReference type="ARBA" id="ARBA00022741"/>
    </source>
</evidence>
<feature type="binding site" evidence="8">
    <location>
        <begin position="609"/>
        <end position="616"/>
    </location>
    <ligand>
        <name>ATP</name>
        <dbReference type="ChEBI" id="CHEBI:30616"/>
    </ligand>
</feature>
<dbReference type="GO" id="GO:0005829">
    <property type="term" value="C:cytosol"/>
    <property type="evidence" value="ECO:0007669"/>
    <property type="project" value="TreeGrafter"/>
</dbReference>
<evidence type="ECO:0000256" key="9">
    <source>
        <dbReference type="RuleBase" id="RU003756"/>
    </source>
</evidence>
<dbReference type="Gene3D" id="3.40.1170.10">
    <property type="entry name" value="DNA repair protein MutS, domain I"/>
    <property type="match status" value="1"/>
</dbReference>
<dbReference type="FunFam" id="3.40.1170.10:FF:000001">
    <property type="entry name" value="DNA mismatch repair protein MutS"/>
    <property type="match status" value="1"/>
</dbReference>
<feature type="compositionally biased region" description="Polar residues" evidence="11">
    <location>
        <begin position="804"/>
        <end position="838"/>
    </location>
</feature>
<reference evidence="13" key="2">
    <citation type="submission" date="2023-10" db="EMBL/GenBank/DDBJ databases">
        <authorList>
            <person name="Khurajog B."/>
        </authorList>
    </citation>
    <scope>NUCLEOTIDE SEQUENCE</scope>
    <source>
        <strain evidence="13">BF9</strain>
    </source>
</reference>
<dbReference type="InterPro" id="IPR027417">
    <property type="entry name" value="P-loop_NTPase"/>
</dbReference>
<proteinExistence type="inferred from homology"/>
<dbReference type="PANTHER" id="PTHR11361">
    <property type="entry name" value="DNA MISMATCH REPAIR PROTEIN MUTS FAMILY MEMBER"/>
    <property type="match status" value="1"/>
</dbReference>
<evidence type="ECO:0000256" key="10">
    <source>
        <dbReference type="SAM" id="Coils"/>
    </source>
</evidence>
<dbReference type="SUPFAM" id="SSF53150">
    <property type="entry name" value="DNA repair protein MutS, domain II"/>
    <property type="match status" value="1"/>
</dbReference>
<dbReference type="InterPro" id="IPR036678">
    <property type="entry name" value="MutS_con_dom_sf"/>
</dbReference>
<dbReference type="EMBL" id="JAWJAV010000004">
    <property type="protein sequence ID" value="MDV2621433.1"/>
    <property type="molecule type" value="Genomic_DNA"/>
</dbReference>
<evidence type="ECO:0000256" key="8">
    <source>
        <dbReference type="HAMAP-Rule" id="MF_00096"/>
    </source>
</evidence>
<dbReference type="InterPro" id="IPR045076">
    <property type="entry name" value="MutS"/>
</dbReference>
<dbReference type="InterPro" id="IPR007860">
    <property type="entry name" value="DNA_mmatch_repair_MutS_con_dom"/>
</dbReference>
<dbReference type="Pfam" id="PF00488">
    <property type="entry name" value="MutS_V"/>
    <property type="match status" value="1"/>
</dbReference>
<comment type="similarity">
    <text evidence="1 8 9">Belongs to the DNA mismatch repair MutS family.</text>
</comment>
<dbReference type="GO" id="GO:0140664">
    <property type="term" value="F:ATP-dependent DNA damage sensor activity"/>
    <property type="evidence" value="ECO:0007669"/>
    <property type="project" value="InterPro"/>
</dbReference>
<dbReference type="InterPro" id="IPR016151">
    <property type="entry name" value="DNA_mismatch_repair_MutS_N"/>
</dbReference>
<dbReference type="Pfam" id="PF05192">
    <property type="entry name" value="MutS_III"/>
    <property type="match status" value="1"/>
</dbReference>
<dbReference type="InterPro" id="IPR007696">
    <property type="entry name" value="DNA_mismatch_repair_MutS_core"/>
</dbReference>
<evidence type="ECO:0000256" key="7">
    <source>
        <dbReference type="ARBA" id="ARBA00023204"/>
    </source>
</evidence>
<keyword evidence="7 8" id="KW-0234">DNA repair</keyword>
<dbReference type="InterPro" id="IPR005748">
    <property type="entry name" value="DNA_mismatch_repair_MutS"/>
</dbReference>
<evidence type="ECO:0000256" key="6">
    <source>
        <dbReference type="ARBA" id="ARBA00023125"/>
    </source>
</evidence>
<keyword evidence="4 8" id="KW-0227">DNA damage</keyword>
<dbReference type="InterPro" id="IPR000432">
    <property type="entry name" value="DNA_mismatch_repair_MutS_C"/>
</dbReference>
<dbReference type="Proteomes" id="UP001280897">
    <property type="component" value="Unassembled WGS sequence"/>
</dbReference>
<dbReference type="GeneID" id="57366221"/>
<keyword evidence="6 8" id="KW-0238">DNA-binding</keyword>
<dbReference type="RefSeq" id="WP_008841154.1">
    <property type="nucleotide sequence ID" value="NZ_CP050079.1"/>
</dbReference>
<dbReference type="SMART" id="SM00533">
    <property type="entry name" value="MUTSd"/>
    <property type="match status" value="1"/>
</dbReference>
<keyword evidence="3 8" id="KW-0547">Nucleotide-binding</keyword>
<dbReference type="NCBIfam" id="TIGR01070">
    <property type="entry name" value="mutS1"/>
    <property type="match status" value="1"/>
</dbReference>
<evidence type="ECO:0000313" key="14">
    <source>
        <dbReference type="Proteomes" id="UP001280897"/>
    </source>
</evidence>
<dbReference type="SUPFAM" id="SSF52540">
    <property type="entry name" value="P-loop containing nucleoside triphosphate hydrolases"/>
    <property type="match status" value="1"/>
</dbReference>
<dbReference type="Gene3D" id="1.10.1420.10">
    <property type="match status" value="2"/>
</dbReference>
<dbReference type="FunFam" id="1.10.1420.10:FF:000007">
    <property type="entry name" value="DNA mismatch repair protein MutS"/>
    <property type="match status" value="1"/>
</dbReference>
<evidence type="ECO:0000256" key="5">
    <source>
        <dbReference type="ARBA" id="ARBA00022840"/>
    </source>
</evidence>
<organism evidence="13 14">
    <name type="scientific">Pediococcus acidilactici</name>
    <dbReference type="NCBI Taxonomy" id="1254"/>
    <lineage>
        <taxon>Bacteria</taxon>
        <taxon>Bacillati</taxon>
        <taxon>Bacillota</taxon>
        <taxon>Bacilli</taxon>
        <taxon>Lactobacillales</taxon>
        <taxon>Lactobacillaceae</taxon>
        <taxon>Pediococcus</taxon>
        <taxon>Pediococcus acidilactici group</taxon>
    </lineage>
</organism>
<dbReference type="PIRSF" id="PIRSF037677">
    <property type="entry name" value="DNA_mis_repair_Msh6"/>
    <property type="match status" value="1"/>
</dbReference>
<dbReference type="Pfam" id="PF05190">
    <property type="entry name" value="MutS_IV"/>
    <property type="match status" value="1"/>
</dbReference>
<dbReference type="SUPFAM" id="SSF48334">
    <property type="entry name" value="DNA repair protein MutS, domain III"/>
    <property type="match status" value="1"/>
</dbReference>
<feature type="domain" description="DNA mismatch repair proteins mutS family" evidence="12">
    <location>
        <begin position="683"/>
        <end position="699"/>
    </location>
</feature>
<evidence type="ECO:0000259" key="12">
    <source>
        <dbReference type="PROSITE" id="PS00486"/>
    </source>
</evidence>
<dbReference type="AlphaFoldDB" id="A0AAW8YI91"/>
<dbReference type="InterPro" id="IPR017261">
    <property type="entry name" value="DNA_mismatch_repair_MutS/MSH"/>
</dbReference>
<dbReference type="GO" id="GO:0006298">
    <property type="term" value="P:mismatch repair"/>
    <property type="evidence" value="ECO:0007669"/>
    <property type="project" value="UniProtKB-UniRule"/>
</dbReference>
<dbReference type="InterPro" id="IPR036187">
    <property type="entry name" value="DNA_mismatch_repair_MutS_sf"/>
</dbReference>
<dbReference type="Pfam" id="PF01624">
    <property type="entry name" value="MutS_I"/>
    <property type="match status" value="1"/>
</dbReference>
<sequence>MPQKTSDTPMMRQYMEIKNQYPDAFLFYRIGDFYELFYDDAIKGSQLLELTLTARSKNADDPIPMCGVPHHAAQNYIDILVDQGYKVAICEQMEDPKAAKGMVKREVIQLVTPGTTTDQKAEDAKENNYLTAVSFDAATKKYGFAYTDLSTGELKVAILDDIESVVNEAVGLRTREIVADQYFVEHFGERFKELNILVSQQNDVEISAELSYLIQDLTSPIAVQVVKQLLMYVQVTQKRNLAHMQKAIAYEPSFYLRMDHASKYNLELTRLIRTGKKQGTLLWLLDETKTAMGGRLLKQWLDRPLIRKDAINARQSRVQVLLEHFFERSNLQEELTKVYDLERLAGRVAFGNVNGRDLIQLKTSLLQIPKIRHVLAELDDPVFDEALTRLDPVSEIADLIEAAIDEDAPISVTEGNVIKDGYNPKLDEYRDAMRNGKKWIADLQAQERQATGIKNLKIGYNKVFGYYIEVTRANLASVPEGRYERKQTLTNAERFITPELKEKERIILEAEQKSTDLEYELFKKIRETIKEQIERLQNLAKQVAELDVLQSFAVVSEEYQFVKPTMTESHEIEIKAGRHPVVEKVMGHQSYVPNDILMNQDTEILLITGPNMSGKSTYMRQLALTVIMAQMGCFVPAEEATLPIFDQIFTRIGAADDLISGQSTFMVEMQEANRALKDGTANSLILFDEIGRGTATYDGMALAQSIIEFIHQNVHAKTLFSTHYHELTALDQTLTRLKNVHVGAVEQDGNLVFLHKMEDGPADKSYGIHVAKLAGMPDSLLARASVILEQLENENQGDAAKLTASETQQPVSTASQAAETQPADQSGAEESTVTSSSREAVEEQMALFDTTPAQKKTNQLQTQVVEQLTNLNLMDMTPMEVMNQLYKWQKKLRK</sequence>
<keyword evidence="5 8" id="KW-0067">ATP-binding</keyword>
<dbReference type="Gene3D" id="3.30.420.110">
    <property type="entry name" value="MutS, connector domain"/>
    <property type="match status" value="1"/>
</dbReference>
<feature type="coiled-coil region" evidence="10">
    <location>
        <begin position="500"/>
        <end position="549"/>
    </location>
</feature>
<accession>A0AAW8YI91</accession>
<name>A0AAW8YI91_PEDAC</name>
<dbReference type="InterPro" id="IPR007695">
    <property type="entry name" value="DNA_mismatch_repair_MutS-lik_N"/>
</dbReference>
<dbReference type="PANTHER" id="PTHR11361:SF34">
    <property type="entry name" value="DNA MISMATCH REPAIR PROTEIN MSH1, MITOCHONDRIAL"/>
    <property type="match status" value="1"/>
</dbReference>